<feature type="transmembrane region" description="Helical" evidence="1">
    <location>
        <begin position="252"/>
        <end position="272"/>
    </location>
</feature>
<feature type="transmembrane region" description="Helical" evidence="1">
    <location>
        <begin position="55"/>
        <end position="76"/>
    </location>
</feature>
<gene>
    <name evidence="2" type="ORF">NC99_15290</name>
</gene>
<dbReference type="Proteomes" id="UP000036958">
    <property type="component" value="Unassembled WGS sequence"/>
</dbReference>
<accession>A0A0L8VBE1</accession>
<feature type="transmembrane region" description="Helical" evidence="1">
    <location>
        <begin position="111"/>
        <end position="130"/>
    </location>
</feature>
<feature type="transmembrane region" description="Helical" evidence="1">
    <location>
        <begin position="227"/>
        <end position="245"/>
    </location>
</feature>
<feature type="transmembrane region" description="Helical" evidence="1">
    <location>
        <begin position="9"/>
        <end position="28"/>
    </location>
</feature>
<protein>
    <submittedName>
        <fullName evidence="2">Uncharacterized protein</fullName>
    </submittedName>
</protein>
<keyword evidence="1" id="KW-1133">Transmembrane helix</keyword>
<keyword evidence="3" id="KW-1185">Reference proteome</keyword>
<name>A0A0L8VBE1_9BACT</name>
<dbReference type="EMBL" id="LGIA01000083">
    <property type="protein sequence ID" value="KOH45653.1"/>
    <property type="molecule type" value="Genomic_DNA"/>
</dbReference>
<organism evidence="2 3">
    <name type="scientific">Sunxiuqinia dokdonensis</name>
    <dbReference type="NCBI Taxonomy" id="1409788"/>
    <lineage>
        <taxon>Bacteria</taxon>
        <taxon>Pseudomonadati</taxon>
        <taxon>Bacteroidota</taxon>
        <taxon>Bacteroidia</taxon>
        <taxon>Marinilabiliales</taxon>
        <taxon>Prolixibacteraceae</taxon>
        <taxon>Sunxiuqinia</taxon>
    </lineage>
</organism>
<sequence length="319" mass="36641">MNRQISMQIGIAGMALSLISLLVSHYFFHELVELVRIHLTPDGHLNEIGIAKLRLAIYFLIACMFIFGVLFALNWINKILTLLPLTQLSSDMNRVFYSDLACSKKNIGRHFFLLSSALAIVLHLSMLAFGEPQWEGWADKTTPNLFVVAAVFLLIPIFKVRRLDLEKSLKRKIIWGLAILSGSFLFIYGEEISWGQQFFEIETTDLFKLNYQQENTLHNFFNPLFKYVYPFVGFSSFVVLSYFWLINKPKGLVANLFVPHASLFIFFLLMAGSTYTGNNEPYEVYLAIFSVLYAVRLMLCISNPGALFPRQFNRITPQE</sequence>
<keyword evidence="1" id="KW-0472">Membrane</keyword>
<keyword evidence="1" id="KW-0812">Transmembrane</keyword>
<evidence type="ECO:0000256" key="1">
    <source>
        <dbReference type="SAM" id="Phobius"/>
    </source>
</evidence>
<proteinExistence type="predicted"/>
<evidence type="ECO:0000313" key="3">
    <source>
        <dbReference type="Proteomes" id="UP000036958"/>
    </source>
</evidence>
<dbReference type="OrthoDB" id="7067875at2"/>
<feature type="transmembrane region" description="Helical" evidence="1">
    <location>
        <begin position="172"/>
        <end position="189"/>
    </location>
</feature>
<dbReference type="RefSeq" id="WP_053181390.1">
    <property type="nucleotide sequence ID" value="NZ_LGIA01000083.1"/>
</dbReference>
<reference evidence="3" key="1">
    <citation type="submission" date="2015-07" db="EMBL/GenBank/DDBJ databases">
        <title>Genome sequencing of Sunxiuqinia dokdonensis strain SK.</title>
        <authorList>
            <person name="Ahn S."/>
            <person name="Kim B.-C."/>
        </authorList>
    </citation>
    <scope>NUCLEOTIDE SEQUENCE [LARGE SCALE GENOMIC DNA]</scope>
    <source>
        <strain evidence="3">SK</strain>
    </source>
</reference>
<comment type="caution">
    <text evidence="2">The sequence shown here is derived from an EMBL/GenBank/DDBJ whole genome shotgun (WGS) entry which is preliminary data.</text>
</comment>
<feature type="transmembrane region" description="Helical" evidence="1">
    <location>
        <begin position="142"/>
        <end position="160"/>
    </location>
</feature>
<evidence type="ECO:0000313" key="2">
    <source>
        <dbReference type="EMBL" id="KOH45653.1"/>
    </source>
</evidence>
<dbReference type="AlphaFoldDB" id="A0A0L8VBE1"/>
<feature type="transmembrane region" description="Helical" evidence="1">
    <location>
        <begin position="284"/>
        <end position="308"/>
    </location>
</feature>